<comment type="caution">
    <text evidence="2">The sequence shown here is derived from an EMBL/GenBank/DDBJ whole genome shotgun (WGS) entry which is preliminary data.</text>
</comment>
<sequence length="111" mass="13121">MVAGFRRTVSRLPKEAILREREREREERRRQNHRTYDVKEAEVHKDEEELAFAKMKRNSRSRRGRGARVVVNPRLRLGSRAVGIWDLDPRSNIQPMIQLSPSNNRLDPCAF</sequence>
<dbReference type="EMBL" id="PJQY01000265">
    <property type="protein sequence ID" value="PQQ14304.1"/>
    <property type="molecule type" value="Genomic_DNA"/>
</dbReference>
<name>A0A314ZA97_PRUYE</name>
<accession>A0A314ZA97</accession>
<organism evidence="2 3">
    <name type="scientific">Prunus yedoensis var. nudiflora</name>
    <dbReference type="NCBI Taxonomy" id="2094558"/>
    <lineage>
        <taxon>Eukaryota</taxon>
        <taxon>Viridiplantae</taxon>
        <taxon>Streptophyta</taxon>
        <taxon>Embryophyta</taxon>
        <taxon>Tracheophyta</taxon>
        <taxon>Spermatophyta</taxon>
        <taxon>Magnoliopsida</taxon>
        <taxon>eudicotyledons</taxon>
        <taxon>Gunneridae</taxon>
        <taxon>Pentapetalae</taxon>
        <taxon>rosids</taxon>
        <taxon>fabids</taxon>
        <taxon>Rosales</taxon>
        <taxon>Rosaceae</taxon>
        <taxon>Amygdaloideae</taxon>
        <taxon>Amygdaleae</taxon>
        <taxon>Prunus</taxon>
    </lineage>
</organism>
<evidence type="ECO:0000313" key="2">
    <source>
        <dbReference type="EMBL" id="PQQ14304.1"/>
    </source>
</evidence>
<proteinExistence type="predicted"/>
<gene>
    <name evidence="2" type="ORF">Pyn_00383</name>
</gene>
<evidence type="ECO:0000256" key="1">
    <source>
        <dbReference type="SAM" id="MobiDB-lite"/>
    </source>
</evidence>
<reference evidence="2 3" key="1">
    <citation type="submission" date="2018-02" db="EMBL/GenBank/DDBJ databases">
        <title>Draft genome of wild Prunus yedoensis var. nudiflora.</title>
        <authorList>
            <person name="Baek S."/>
            <person name="Kim J.-H."/>
            <person name="Choi K."/>
            <person name="Kim G.-B."/>
            <person name="Cho A."/>
            <person name="Jang H."/>
            <person name="Shin C.-H."/>
            <person name="Yu H.-J."/>
            <person name="Mun J.-H."/>
        </authorList>
    </citation>
    <scope>NUCLEOTIDE SEQUENCE [LARGE SCALE GENOMIC DNA]</scope>
    <source>
        <strain evidence="3">cv. Jeju island</strain>
        <tissue evidence="2">Leaf</tissue>
    </source>
</reference>
<keyword evidence="3" id="KW-1185">Reference proteome</keyword>
<feature type="region of interest" description="Disordered" evidence="1">
    <location>
        <begin position="21"/>
        <end position="40"/>
    </location>
</feature>
<dbReference type="AlphaFoldDB" id="A0A314ZA97"/>
<protein>
    <submittedName>
        <fullName evidence="2">Uncharacterized protein</fullName>
    </submittedName>
</protein>
<evidence type="ECO:0000313" key="3">
    <source>
        <dbReference type="Proteomes" id="UP000250321"/>
    </source>
</evidence>
<dbReference type="Proteomes" id="UP000250321">
    <property type="component" value="Unassembled WGS sequence"/>
</dbReference>